<evidence type="ECO:0000256" key="1">
    <source>
        <dbReference type="ARBA" id="ARBA00001968"/>
    </source>
</evidence>
<dbReference type="InterPro" id="IPR013341">
    <property type="entry name" value="Mandelate_racemase_N_dom"/>
</dbReference>
<dbReference type="SFLD" id="SFLDF00009">
    <property type="entry name" value="o-succinylbenzoate_synthase"/>
    <property type="match status" value="1"/>
</dbReference>
<evidence type="ECO:0000313" key="9">
    <source>
        <dbReference type="Proteomes" id="UP001197974"/>
    </source>
</evidence>
<sequence length="350" mass="39428">MINIKSITVYQINLPLKYPFETSLNVLQNREVIVLKVTNEDGRTGWGEIVAFSSPWYTEETLQSALYTLKKFLAPLVLEKPLLHPVEAAQLFNVIRGNHMAKSGLEGALWDLYSKLQKKSLSFLLGGRKHEVDAGVVIGLSKIENMIDDIHLRKEQGYKRFKVKIKPGNDVKVIAQIREEFPTIPLMVDANGTYTLKELSLLKQLDQFNLLMIEQPFLFNDFTMHAELQKRMGTPICLDESINSLSDAKTAIALKSCKVMTIKPGKVGGLTEATNIHHLCREHNIPVWVGGMVETGISKSQNIALATLPNFTIPGDISESSRFFEQDILKKPITIHEGKSESSYSIWYRS</sequence>
<comment type="cofactor">
    <cofactor evidence="1">
        <name>a divalent metal cation</name>
        <dbReference type="ChEBI" id="CHEBI:60240"/>
    </cofactor>
</comment>
<dbReference type="InterPro" id="IPR013342">
    <property type="entry name" value="Mandelate_racemase_C"/>
</dbReference>
<name>A0ABY9JP58_9BACI</name>
<evidence type="ECO:0000259" key="7">
    <source>
        <dbReference type="SMART" id="SM00922"/>
    </source>
</evidence>
<proteinExistence type="predicted"/>
<dbReference type="Gene3D" id="3.20.20.120">
    <property type="entry name" value="Enolase-like C-terminal domain"/>
    <property type="match status" value="1"/>
</dbReference>
<evidence type="ECO:0000256" key="6">
    <source>
        <dbReference type="NCBIfam" id="TIGR01928"/>
    </source>
</evidence>
<keyword evidence="9" id="KW-1185">Reference proteome</keyword>
<dbReference type="EMBL" id="CP129013">
    <property type="protein sequence ID" value="WLR41196.1"/>
    <property type="molecule type" value="Genomic_DNA"/>
</dbReference>
<keyword evidence="4 8" id="KW-0456">Lyase</keyword>
<dbReference type="PANTHER" id="PTHR48073">
    <property type="entry name" value="O-SUCCINYLBENZOATE SYNTHASE-RELATED"/>
    <property type="match status" value="1"/>
</dbReference>
<dbReference type="InterPro" id="IPR010197">
    <property type="entry name" value="OSBS/NAAAR"/>
</dbReference>
<dbReference type="EC" id="4.2.1.113" evidence="5 6"/>
<dbReference type="CDD" id="cd03317">
    <property type="entry name" value="NAAAR"/>
    <property type="match status" value="1"/>
</dbReference>
<dbReference type="Pfam" id="PF02746">
    <property type="entry name" value="MR_MLE_N"/>
    <property type="match status" value="1"/>
</dbReference>
<organism evidence="8 9">
    <name type="scientific">Bacillus carboniphilus</name>
    <dbReference type="NCBI Taxonomy" id="86663"/>
    <lineage>
        <taxon>Bacteria</taxon>
        <taxon>Bacillati</taxon>
        <taxon>Bacillota</taxon>
        <taxon>Bacilli</taxon>
        <taxon>Bacillales</taxon>
        <taxon>Bacillaceae</taxon>
        <taxon>Bacillus</taxon>
    </lineage>
</organism>
<dbReference type="NCBIfam" id="TIGR01928">
    <property type="entry name" value="menC_lowGC_arch"/>
    <property type="match status" value="1"/>
</dbReference>
<evidence type="ECO:0000256" key="4">
    <source>
        <dbReference type="ARBA" id="ARBA00023239"/>
    </source>
</evidence>
<gene>
    <name evidence="8" type="primary">menC</name>
    <name evidence="8" type="ORF">LC087_09460</name>
</gene>
<evidence type="ECO:0000256" key="5">
    <source>
        <dbReference type="ARBA" id="ARBA00029491"/>
    </source>
</evidence>
<dbReference type="SUPFAM" id="SSF54826">
    <property type="entry name" value="Enolase N-terminal domain-like"/>
    <property type="match status" value="1"/>
</dbReference>
<keyword evidence="3" id="KW-0460">Magnesium</keyword>
<dbReference type="InterPro" id="IPR029017">
    <property type="entry name" value="Enolase-like_N"/>
</dbReference>
<dbReference type="InterPro" id="IPR036849">
    <property type="entry name" value="Enolase-like_C_sf"/>
</dbReference>
<dbReference type="Proteomes" id="UP001197974">
    <property type="component" value="Chromosome"/>
</dbReference>
<dbReference type="SFLD" id="SFLDS00001">
    <property type="entry name" value="Enolase"/>
    <property type="match status" value="1"/>
</dbReference>
<feature type="domain" description="Mandelate racemase/muconate lactonizing enzyme C-terminal" evidence="7">
    <location>
        <begin position="143"/>
        <end position="235"/>
    </location>
</feature>
<dbReference type="GO" id="GO:0043748">
    <property type="term" value="F:O-succinylbenzoate synthase activity"/>
    <property type="evidence" value="ECO:0007669"/>
    <property type="project" value="UniProtKB-EC"/>
</dbReference>
<dbReference type="SUPFAM" id="SSF51604">
    <property type="entry name" value="Enolase C-terminal domain-like"/>
    <property type="match status" value="1"/>
</dbReference>
<dbReference type="RefSeq" id="WP_306019523.1">
    <property type="nucleotide sequence ID" value="NZ_CP129013.1"/>
</dbReference>
<dbReference type="SFLD" id="SFLDG00180">
    <property type="entry name" value="muconate_cycloisomerase"/>
    <property type="match status" value="1"/>
</dbReference>
<dbReference type="InterPro" id="IPR029065">
    <property type="entry name" value="Enolase_C-like"/>
</dbReference>
<keyword evidence="2" id="KW-0479">Metal-binding</keyword>
<evidence type="ECO:0000256" key="2">
    <source>
        <dbReference type="ARBA" id="ARBA00022723"/>
    </source>
</evidence>
<reference evidence="8 9" key="1">
    <citation type="submission" date="2023-06" db="EMBL/GenBank/DDBJ databases">
        <title>Five Gram-positive bacteria isolated from mangrove sediments in Shenzhen, Guangdong, China.</title>
        <authorList>
            <person name="Yu S."/>
            <person name="Zheng W."/>
            <person name="Huang Y."/>
        </authorList>
    </citation>
    <scope>NUCLEOTIDE SEQUENCE [LARGE SCALE GENOMIC DNA]</scope>
    <source>
        <strain evidence="8 9">SaN35-3</strain>
    </source>
</reference>
<evidence type="ECO:0000313" key="8">
    <source>
        <dbReference type="EMBL" id="WLR41196.1"/>
    </source>
</evidence>
<dbReference type="Pfam" id="PF13378">
    <property type="entry name" value="MR_MLE_C"/>
    <property type="match status" value="1"/>
</dbReference>
<dbReference type="PANTHER" id="PTHR48073:SF5">
    <property type="entry name" value="O-SUCCINYLBENZOATE SYNTHASE"/>
    <property type="match status" value="1"/>
</dbReference>
<accession>A0ABY9JP58</accession>
<evidence type="ECO:0000256" key="3">
    <source>
        <dbReference type="ARBA" id="ARBA00022842"/>
    </source>
</evidence>
<dbReference type="Gene3D" id="3.30.390.10">
    <property type="entry name" value="Enolase-like, N-terminal domain"/>
    <property type="match status" value="1"/>
</dbReference>
<protein>
    <recommendedName>
        <fullName evidence="5 6">o-succinylbenzoate synthase</fullName>
        <ecNumber evidence="5 6">4.2.1.113</ecNumber>
    </recommendedName>
</protein>
<dbReference type="SMART" id="SM00922">
    <property type="entry name" value="MR_MLE"/>
    <property type="match status" value="1"/>
</dbReference>